<feature type="transmembrane region" description="Helical" evidence="6">
    <location>
        <begin position="328"/>
        <end position="352"/>
    </location>
</feature>
<reference evidence="7" key="1">
    <citation type="journal article" date="2020" name="mSystems">
        <title>Genome- and Community-Level Interaction Insights into Carbon Utilization and Element Cycling Functions of Hydrothermarchaeota in Hydrothermal Sediment.</title>
        <authorList>
            <person name="Zhou Z."/>
            <person name="Liu Y."/>
            <person name="Xu W."/>
            <person name="Pan J."/>
            <person name="Luo Z.H."/>
            <person name="Li M."/>
        </authorList>
    </citation>
    <scope>NUCLEOTIDE SEQUENCE [LARGE SCALE GENOMIC DNA]</scope>
    <source>
        <strain evidence="7">SpSt-885</strain>
    </source>
</reference>
<evidence type="ECO:0000256" key="2">
    <source>
        <dbReference type="ARBA" id="ARBA00022475"/>
    </source>
</evidence>
<feature type="transmembrane region" description="Helical" evidence="6">
    <location>
        <begin position="213"/>
        <end position="234"/>
    </location>
</feature>
<feature type="transmembrane region" description="Helical" evidence="6">
    <location>
        <begin position="358"/>
        <end position="377"/>
    </location>
</feature>
<dbReference type="PANTHER" id="PTHR42688">
    <property type="entry name" value="CONSERVED PROTEIN"/>
    <property type="match status" value="1"/>
</dbReference>
<feature type="transmembrane region" description="Helical" evidence="6">
    <location>
        <begin position="295"/>
        <end position="316"/>
    </location>
</feature>
<evidence type="ECO:0000313" key="7">
    <source>
        <dbReference type="EMBL" id="HGZ59614.1"/>
    </source>
</evidence>
<dbReference type="EMBL" id="DTLS01000006">
    <property type="protein sequence ID" value="HGZ59614.1"/>
    <property type="molecule type" value="Genomic_DNA"/>
</dbReference>
<name>A0A7J3SJ37_9CREN</name>
<proteinExistence type="predicted"/>
<dbReference type="InterPro" id="IPR052425">
    <property type="entry name" value="Uncharacterized_MFS-type"/>
</dbReference>
<organism evidence="7">
    <name type="scientific">Fervidicoccus fontis</name>
    <dbReference type="NCBI Taxonomy" id="683846"/>
    <lineage>
        <taxon>Archaea</taxon>
        <taxon>Thermoproteota</taxon>
        <taxon>Thermoprotei</taxon>
        <taxon>Fervidicoccales</taxon>
        <taxon>Fervidicoccaceae</taxon>
        <taxon>Fervidicoccus</taxon>
    </lineage>
</organism>
<feature type="transmembrane region" description="Helical" evidence="6">
    <location>
        <begin position="271"/>
        <end position="289"/>
    </location>
</feature>
<dbReference type="InterPro" id="IPR036259">
    <property type="entry name" value="MFS_trans_sf"/>
</dbReference>
<dbReference type="SUPFAM" id="SSF103473">
    <property type="entry name" value="MFS general substrate transporter"/>
    <property type="match status" value="1"/>
</dbReference>
<keyword evidence="3 6" id="KW-0812">Transmembrane</keyword>
<dbReference type="InterPro" id="IPR011701">
    <property type="entry name" value="MFS"/>
</dbReference>
<dbReference type="Pfam" id="PF07690">
    <property type="entry name" value="MFS_1"/>
    <property type="match status" value="1"/>
</dbReference>
<gene>
    <name evidence="7" type="ORF">ENW83_00160</name>
</gene>
<keyword evidence="5 6" id="KW-0472">Membrane</keyword>
<sequence>MKKSRKLVVFLLLSLVSLFADMTYEGARSVGGAYLEVLSAPVIFSGLLGIGELISYASRALTGGIISKYRGSRSIWFTVFIGYILNLAVVPALAFTGNWELAFTLMLLERVGKGLRNPSRDVILSEVVDVVGRGRGFGLHEFFDQLGAISGPLIIAYYISHQGYASGFKFLAIPATISILLIATSFALYPKISSESVPKKVSLKSIPSGLKDVIILFSLFSASLMPWGIVSYHIAKLGLGGEVASLLYAVAMVTDAIGALLLGFLYDKVKLGLYVILPPISFASTYLLIGGSGWTYAYLLGAALWGIIMGYFESVFRATISELSGGDYAGGFGTYAIAQAISFGIGSVIYAVSYTLHPSVAIIYSLIANIASAIYLLKLKYAPSPSSA</sequence>
<dbReference type="PANTHER" id="PTHR42688:SF1">
    <property type="entry name" value="BLR5212 PROTEIN"/>
    <property type="match status" value="1"/>
</dbReference>
<dbReference type="GO" id="GO:0022857">
    <property type="term" value="F:transmembrane transporter activity"/>
    <property type="evidence" value="ECO:0007669"/>
    <property type="project" value="InterPro"/>
</dbReference>
<feature type="transmembrane region" description="Helical" evidence="6">
    <location>
        <begin position="33"/>
        <end position="54"/>
    </location>
</feature>
<keyword evidence="2" id="KW-1003">Cell membrane</keyword>
<comment type="caution">
    <text evidence="7">The sequence shown here is derived from an EMBL/GenBank/DDBJ whole genome shotgun (WGS) entry which is preliminary data.</text>
</comment>
<keyword evidence="4 6" id="KW-1133">Transmembrane helix</keyword>
<feature type="transmembrane region" description="Helical" evidence="6">
    <location>
        <begin position="75"/>
        <end position="96"/>
    </location>
</feature>
<dbReference type="Gene3D" id="1.20.1250.20">
    <property type="entry name" value="MFS general substrate transporter like domains"/>
    <property type="match status" value="2"/>
</dbReference>
<evidence type="ECO:0000256" key="3">
    <source>
        <dbReference type="ARBA" id="ARBA00022692"/>
    </source>
</evidence>
<protein>
    <submittedName>
        <fullName evidence="7">MFS transporter</fullName>
    </submittedName>
</protein>
<accession>A0A7J3SJ37</accession>
<feature type="transmembrane region" description="Helical" evidence="6">
    <location>
        <begin position="170"/>
        <end position="192"/>
    </location>
</feature>
<dbReference type="GO" id="GO:0005886">
    <property type="term" value="C:plasma membrane"/>
    <property type="evidence" value="ECO:0007669"/>
    <property type="project" value="UniProtKB-SubCell"/>
</dbReference>
<evidence type="ECO:0000256" key="6">
    <source>
        <dbReference type="SAM" id="Phobius"/>
    </source>
</evidence>
<evidence type="ECO:0000256" key="4">
    <source>
        <dbReference type="ARBA" id="ARBA00022989"/>
    </source>
</evidence>
<evidence type="ECO:0000256" key="5">
    <source>
        <dbReference type="ARBA" id="ARBA00023136"/>
    </source>
</evidence>
<dbReference type="AlphaFoldDB" id="A0A7J3SJ37"/>
<feature type="transmembrane region" description="Helical" evidence="6">
    <location>
        <begin position="246"/>
        <end position="266"/>
    </location>
</feature>
<evidence type="ECO:0000256" key="1">
    <source>
        <dbReference type="ARBA" id="ARBA00004651"/>
    </source>
</evidence>
<dbReference type="CDD" id="cd17370">
    <property type="entry name" value="MFS_MJ1317_like"/>
    <property type="match status" value="1"/>
</dbReference>
<comment type="subcellular location">
    <subcellularLocation>
        <location evidence="1">Cell membrane</location>
        <topology evidence="1">Multi-pass membrane protein</topology>
    </subcellularLocation>
</comment>